<dbReference type="Gene3D" id="3.40.50.720">
    <property type="entry name" value="NAD(P)-binding Rossmann-like Domain"/>
    <property type="match status" value="1"/>
</dbReference>
<dbReference type="PANTHER" id="PTHR43403:SF1">
    <property type="entry name" value="NAD-SPECIFIC GLUTAMATE DEHYDROGENASE"/>
    <property type="match status" value="1"/>
</dbReference>
<dbReference type="Pfam" id="PF21076">
    <property type="entry name" value="GDH_ACT2"/>
    <property type="match status" value="1"/>
</dbReference>
<evidence type="ECO:0000259" key="6">
    <source>
        <dbReference type="Pfam" id="PF21077"/>
    </source>
</evidence>
<dbReference type="InterPro" id="IPR049058">
    <property type="entry name" value="NAD_Glu_DH_HM2"/>
</dbReference>
<dbReference type="InterPro" id="IPR049064">
    <property type="entry name" value="NAD_Glu_DH_ACT3"/>
</dbReference>
<dbReference type="Pfam" id="PF05088">
    <property type="entry name" value="Bac_GDH_CD"/>
    <property type="match status" value="1"/>
</dbReference>
<dbReference type="InterPro" id="IPR007780">
    <property type="entry name" value="NAD_Glu_DH_bac"/>
</dbReference>
<evidence type="ECO:0000313" key="7">
    <source>
        <dbReference type="EMBL" id="MBD8502877.1"/>
    </source>
</evidence>
<evidence type="ECO:0000259" key="3">
    <source>
        <dbReference type="Pfam" id="PF21074"/>
    </source>
</evidence>
<keyword evidence="8" id="KW-1185">Reference proteome</keyword>
<feature type="domain" description="NAD-glutamate dehydrogenase ACT3" evidence="6">
    <location>
        <begin position="550"/>
        <end position="626"/>
    </location>
</feature>
<dbReference type="PANTHER" id="PTHR43403">
    <property type="entry name" value="NAD-SPECIFIC GLUTAMATE DEHYDROGENASE"/>
    <property type="match status" value="1"/>
</dbReference>
<dbReference type="Pfam" id="PF21078">
    <property type="entry name" value="GDH_HM3"/>
    <property type="match status" value="1"/>
</dbReference>
<dbReference type="InterPro" id="IPR036291">
    <property type="entry name" value="NAD(P)-bd_dom_sf"/>
</dbReference>
<dbReference type="RefSeq" id="WP_187717624.1">
    <property type="nucleotide sequence ID" value="NZ_JACTAH010000001.1"/>
</dbReference>
<feature type="domain" description="NAD-glutamate dehydrogenase N-terminal ACT1" evidence="4">
    <location>
        <begin position="34"/>
        <end position="175"/>
    </location>
</feature>
<dbReference type="EMBL" id="JACYTO010000001">
    <property type="protein sequence ID" value="MBD8502877.1"/>
    <property type="molecule type" value="Genomic_DNA"/>
</dbReference>
<feature type="domain" description="NAD-specific glutamate dehydrogenase C-terminal" evidence="3">
    <location>
        <begin position="1266"/>
        <end position="1602"/>
    </location>
</feature>
<comment type="caution">
    <text evidence="7">The sequence shown here is derived from an EMBL/GenBank/DDBJ whole genome shotgun (WGS) entry which is preliminary data.</text>
</comment>
<dbReference type="InterPro" id="IPR048381">
    <property type="entry name" value="GDH_C"/>
</dbReference>
<feature type="domain" description="NAD-glutamate dehydrogenase catalytic" evidence="2">
    <location>
        <begin position="726"/>
        <end position="1220"/>
    </location>
</feature>
<dbReference type="InterPro" id="IPR049056">
    <property type="entry name" value="NAD_Glu_DH_HM3"/>
</dbReference>
<gene>
    <name evidence="7" type="ORF">IFO67_08285</name>
</gene>
<organism evidence="7 8">
    <name type="scientific">Thauera sedimentorum</name>
    <dbReference type="NCBI Taxonomy" id="2767595"/>
    <lineage>
        <taxon>Bacteria</taxon>
        <taxon>Pseudomonadati</taxon>
        <taxon>Pseudomonadota</taxon>
        <taxon>Betaproteobacteria</taxon>
        <taxon>Rhodocyclales</taxon>
        <taxon>Zoogloeaceae</taxon>
        <taxon>Thauera</taxon>
    </lineage>
</organism>
<protein>
    <submittedName>
        <fullName evidence="7">NAD-glutamate dehydrogenase</fullName>
    </submittedName>
</protein>
<name>A0ABR9B945_9RHOO</name>
<dbReference type="Pfam" id="PF21077">
    <property type="entry name" value="GDH_ACT3"/>
    <property type="match status" value="1"/>
</dbReference>
<dbReference type="InterPro" id="IPR024727">
    <property type="entry name" value="NAD_Glu_DH_N_ACT1"/>
</dbReference>
<evidence type="ECO:0000259" key="2">
    <source>
        <dbReference type="Pfam" id="PF05088"/>
    </source>
</evidence>
<dbReference type="SUPFAM" id="SSF51735">
    <property type="entry name" value="NAD(P)-binding Rossmann-fold domains"/>
    <property type="match status" value="1"/>
</dbReference>
<dbReference type="Pfam" id="PF21075">
    <property type="entry name" value="GDH_ACT1"/>
    <property type="match status" value="1"/>
</dbReference>
<evidence type="ECO:0000259" key="5">
    <source>
        <dbReference type="Pfam" id="PF21076"/>
    </source>
</evidence>
<dbReference type="Pfam" id="PF21074">
    <property type="entry name" value="GDH_C"/>
    <property type="match status" value="1"/>
</dbReference>
<dbReference type="PIRSF" id="PIRSF036761">
    <property type="entry name" value="GDH_Mll4104"/>
    <property type="match status" value="1"/>
</dbReference>
<dbReference type="InterPro" id="IPR049062">
    <property type="entry name" value="NAD_Glu_DH_ACT2"/>
</dbReference>
<evidence type="ECO:0000259" key="4">
    <source>
        <dbReference type="Pfam" id="PF21075"/>
    </source>
</evidence>
<dbReference type="SUPFAM" id="SSF53223">
    <property type="entry name" value="Aminoacid dehydrogenase-like, N-terminal domain"/>
    <property type="match status" value="1"/>
</dbReference>
<proteinExistence type="predicted"/>
<accession>A0ABR9B945</accession>
<evidence type="ECO:0000313" key="8">
    <source>
        <dbReference type="Proteomes" id="UP000603602"/>
    </source>
</evidence>
<dbReference type="InterPro" id="IPR049059">
    <property type="entry name" value="NAD_Glu_DH_HM1"/>
</dbReference>
<dbReference type="Pfam" id="PF21073">
    <property type="entry name" value="GDH_HM1"/>
    <property type="match status" value="1"/>
</dbReference>
<sequence length="1610" mass="179128">MNKEEAAKAELVDEVIDQLRHKLPAEQAEVAQTFARHYFAQVDPEDLREYAAADLYGVALSHFNFVRHIQRGSPRLRVYNPRLEEHGWQSTHTVIEIVQDDMPFLVDSITLEVNRQGMTQHLIIHPVMKIHRDAEGQLLAIAANRDEGEGRFESIIHIEVDRRTEAADLQALEQGILRVLADVAAAVEDWRKMLHRVTEAAAELEQNPPPGTADTAEERAFLQWMAADNFTFLGYREYQLVEEEGETQLRVVSGSGLGILRELGSDRSSGFSALPQEVRERAREPSVLILTKSNTPATVHRPGYLDYVGVKRFDGEGRVVGERRFLGLYTSAAYHSDPADIPLLRRKVAHVMAGSGYLPRSHGAKTLSTLLQQYPRDELFQIEADELSRIVTGILHLGERQRTRLFVRRDPYGRFFSCLIYAPRDNYNTELRQRFQAILMQVFDGHSSDYEVQLSQSALARILIVVRTRPDAAPVDYDVREIEARLVRASRRWEDDLREALVECCGEERGNGLFVRYRAAFPAGYREEHDARSAAQDIELIEKLATGEGLALSLYLPLEAGPGQLRFKIVHADEPVPLSASLPMLECMGAKVHDEQPYEIVAADGKAAWIHDFGLQLGELAEVPLERLREVFQETFRRVWRGDAEKDDFNRLVPRALLSWREVALLRAYARYMRQAGVAFSQAYMEQTLSAHAGLARALVELFRLRFDPAGGERGGEREQALLERIRGGLDAVANLDEDRILRQFLALIDATLRTNYFQRDADGQPKAWISFKFDPSGIPGLPEPRPAFEIFVYSPRMEGVHLRGGAVARGGLRWSDRMEDYRTEVLGLVKAQMVKNAVIVPMGSKGGFVVRNPPPGGEREAILQEGLACYRTFLRGMLDLTDNRVGDKVVPPPDLVRRDGDDPYLVVAADKGTATFSDYANEVAHEYRFWLGDAFASGGSAGYDHKKMGITARGAWESVKRHFRELGRDTQSQDFTVVGVGDMSGDVFGNGMLLSPHIRLVAAFDHRHIFIDPNPDAAASYEERKRLFALPRSSWADYKPELISKGGGVWPRSAKSISLPAPARAALGISAETLTPQELIRAILLAPADLLYCGGIGTYVKASAENNAEVGDRANDAVRVDAADLRVKVVGEGGNLGVTQRGRIEYALKGGRIYTDAIDNSGGVDCSDHEVNIKILLDAVVAAGDLTPKQRDALLVEMTDEVAALVLRDNYFQGQVISVTAARGVELLDKQARYLRHLGNSGRLNRKLENLPFDEEIAERKARGIGLTAPEIAVLLAYSKMELYEAVLASDAPEDPWIATALVRYFPKPLRERFAAEIARHPLRREIIATHVVNSMINRVGASFVFRVREESGASATEVVRAYLATREAFGLVGFWKQVEALDNKVADETQTMMLVAVQQLILHGTLWFLQRRAELCDLAVLLGRFAPGVGQLARSLPHLLAPDYLQDMEAEAARLGELGVPDELARRAACLDALHSALDIVELAEAVGREPEAVAEVYAALDARLNLHWLWRQIAALPADSHWQGMARKAMLDDVARCMRELTAGVFRSAAAEAGSEELLARWAQQTASQLGRWEQVRAELQAAGSLDMPMVSVALRELRALAPRAVG</sequence>
<evidence type="ECO:0000256" key="1">
    <source>
        <dbReference type="ARBA" id="ARBA00023002"/>
    </source>
</evidence>
<keyword evidence="1" id="KW-0560">Oxidoreductase</keyword>
<dbReference type="Pfam" id="PF21079">
    <property type="entry name" value="GDH_HM2"/>
    <property type="match status" value="1"/>
</dbReference>
<reference evidence="8" key="1">
    <citation type="submission" date="2023-07" db="EMBL/GenBank/DDBJ databases">
        <title>Thauera sp. CAU 1555 isolated from sand of Yaerae Beach.</title>
        <authorList>
            <person name="Kim W."/>
        </authorList>
    </citation>
    <scope>NUCLEOTIDE SEQUENCE [LARGE SCALE GENOMIC DNA]</scope>
    <source>
        <strain evidence="8">CAU 1555</strain>
    </source>
</reference>
<dbReference type="Proteomes" id="UP000603602">
    <property type="component" value="Unassembled WGS sequence"/>
</dbReference>
<feature type="domain" description="NAD-glutamate dehydrogenase ACT2" evidence="5">
    <location>
        <begin position="404"/>
        <end position="494"/>
    </location>
</feature>
<dbReference type="InterPro" id="IPR046346">
    <property type="entry name" value="Aminoacid_DH-like_N_sf"/>
</dbReference>
<dbReference type="InterPro" id="IPR028971">
    <property type="entry name" value="NAD-GDH_cat"/>
</dbReference>